<sequence>MQTTPRRLRKLPSRLLTQTAVHAHRLVSEGLAGSHRYHYSLLAALDEFGPSSQAELGRRCGIDRSDVVAVVNRLVDAGQVERAPDPADRRRNIITITPGGKRELRRLDRALAGVQERLLAPLSAVEREQLVRLLAKVLTHHAHT</sequence>
<evidence type="ECO:0000259" key="1">
    <source>
        <dbReference type="PROSITE" id="PS50995"/>
    </source>
</evidence>
<proteinExistence type="predicted"/>
<dbReference type="PANTHER" id="PTHR33164:SF95">
    <property type="entry name" value="TRANSCRIPTIONAL REGULATOR"/>
    <property type="match status" value="1"/>
</dbReference>
<feature type="domain" description="HTH marR-type" evidence="1">
    <location>
        <begin position="1"/>
        <end position="139"/>
    </location>
</feature>
<dbReference type="SUPFAM" id="SSF46785">
    <property type="entry name" value="Winged helix' DNA-binding domain"/>
    <property type="match status" value="1"/>
</dbReference>
<dbReference type="InterPro" id="IPR039422">
    <property type="entry name" value="MarR/SlyA-like"/>
</dbReference>
<dbReference type="PROSITE" id="PS50995">
    <property type="entry name" value="HTH_MARR_2"/>
    <property type="match status" value="1"/>
</dbReference>
<name>A0ABP3LYD0_9PSEU</name>
<dbReference type="Gene3D" id="1.10.10.10">
    <property type="entry name" value="Winged helix-like DNA-binding domain superfamily/Winged helix DNA-binding domain"/>
    <property type="match status" value="1"/>
</dbReference>
<dbReference type="InterPro" id="IPR000835">
    <property type="entry name" value="HTH_MarR-typ"/>
</dbReference>
<dbReference type="EMBL" id="BAAAHC010000003">
    <property type="protein sequence ID" value="GAA0509469.1"/>
    <property type="molecule type" value="Genomic_DNA"/>
</dbReference>
<organism evidence="2 3">
    <name type="scientific">Saccharopolyspora thermophila</name>
    <dbReference type="NCBI Taxonomy" id="89367"/>
    <lineage>
        <taxon>Bacteria</taxon>
        <taxon>Bacillati</taxon>
        <taxon>Actinomycetota</taxon>
        <taxon>Actinomycetes</taxon>
        <taxon>Pseudonocardiales</taxon>
        <taxon>Pseudonocardiaceae</taxon>
        <taxon>Saccharopolyspora</taxon>
    </lineage>
</organism>
<gene>
    <name evidence="2" type="ORF">GCM10009545_09460</name>
</gene>
<evidence type="ECO:0000313" key="3">
    <source>
        <dbReference type="Proteomes" id="UP001500220"/>
    </source>
</evidence>
<comment type="caution">
    <text evidence="2">The sequence shown here is derived from an EMBL/GenBank/DDBJ whole genome shotgun (WGS) entry which is preliminary data.</text>
</comment>
<keyword evidence="3" id="KW-1185">Reference proteome</keyword>
<protein>
    <recommendedName>
        <fullName evidence="1">HTH marR-type domain-containing protein</fullName>
    </recommendedName>
</protein>
<dbReference type="PRINTS" id="PR00598">
    <property type="entry name" value="HTHMARR"/>
</dbReference>
<dbReference type="RefSeq" id="WP_346072232.1">
    <property type="nucleotide sequence ID" value="NZ_BAAAHC010000003.1"/>
</dbReference>
<dbReference type="PANTHER" id="PTHR33164">
    <property type="entry name" value="TRANSCRIPTIONAL REGULATOR, MARR FAMILY"/>
    <property type="match status" value="1"/>
</dbReference>
<dbReference type="Proteomes" id="UP001500220">
    <property type="component" value="Unassembled WGS sequence"/>
</dbReference>
<evidence type="ECO:0000313" key="2">
    <source>
        <dbReference type="EMBL" id="GAA0509469.1"/>
    </source>
</evidence>
<accession>A0ABP3LYD0</accession>
<dbReference type="SMART" id="SM00347">
    <property type="entry name" value="HTH_MARR"/>
    <property type="match status" value="1"/>
</dbReference>
<dbReference type="Pfam" id="PF12802">
    <property type="entry name" value="MarR_2"/>
    <property type="match status" value="1"/>
</dbReference>
<dbReference type="InterPro" id="IPR036390">
    <property type="entry name" value="WH_DNA-bd_sf"/>
</dbReference>
<reference evidence="3" key="1">
    <citation type="journal article" date="2019" name="Int. J. Syst. Evol. Microbiol.">
        <title>The Global Catalogue of Microorganisms (GCM) 10K type strain sequencing project: providing services to taxonomists for standard genome sequencing and annotation.</title>
        <authorList>
            <consortium name="The Broad Institute Genomics Platform"/>
            <consortium name="The Broad Institute Genome Sequencing Center for Infectious Disease"/>
            <person name="Wu L."/>
            <person name="Ma J."/>
        </authorList>
    </citation>
    <scope>NUCLEOTIDE SEQUENCE [LARGE SCALE GENOMIC DNA]</scope>
    <source>
        <strain evidence="3">JCM 10664</strain>
    </source>
</reference>
<dbReference type="InterPro" id="IPR036388">
    <property type="entry name" value="WH-like_DNA-bd_sf"/>
</dbReference>